<keyword evidence="1" id="KW-0812">Transmembrane</keyword>
<dbReference type="InterPro" id="IPR032675">
    <property type="entry name" value="LRR_dom_sf"/>
</dbReference>
<accession>A0A5C5V0G8</accession>
<evidence type="ECO:0000313" key="3">
    <source>
        <dbReference type="Proteomes" id="UP000316714"/>
    </source>
</evidence>
<comment type="caution">
    <text evidence="2">The sequence shown here is derived from an EMBL/GenBank/DDBJ whole genome shotgun (WGS) entry which is preliminary data.</text>
</comment>
<organism evidence="2 3">
    <name type="scientific">Posidoniimonas corsicana</name>
    <dbReference type="NCBI Taxonomy" id="1938618"/>
    <lineage>
        <taxon>Bacteria</taxon>
        <taxon>Pseudomonadati</taxon>
        <taxon>Planctomycetota</taxon>
        <taxon>Planctomycetia</taxon>
        <taxon>Pirellulales</taxon>
        <taxon>Lacipirellulaceae</taxon>
        <taxon>Posidoniimonas</taxon>
    </lineage>
</organism>
<dbReference type="Gene3D" id="3.80.10.10">
    <property type="entry name" value="Ribonuclease Inhibitor"/>
    <property type="match status" value="1"/>
</dbReference>
<protein>
    <recommendedName>
        <fullName evidence="4">Leucine Rich repeats (2 copies)</fullName>
    </recommendedName>
</protein>
<proteinExistence type="predicted"/>
<keyword evidence="1" id="KW-0472">Membrane</keyword>
<evidence type="ECO:0000313" key="2">
    <source>
        <dbReference type="EMBL" id="TWT31242.1"/>
    </source>
</evidence>
<dbReference type="SUPFAM" id="SSF52047">
    <property type="entry name" value="RNI-like"/>
    <property type="match status" value="1"/>
</dbReference>
<feature type="transmembrane region" description="Helical" evidence="1">
    <location>
        <begin position="89"/>
        <end position="109"/>
    </location>
</feature>
<feature type="transmembrane region" description="Helical" evidence="1">
    <location>
        <begin position="48"/>
        <end position="68"/>
    </location>
</feature>
<dbReference type="RefSeq" id="WP_146568424.1">
    <property type="nucleotide sequence ID" value="NZ_SIHJ01000004.1"/>
</dbReference>
<name>A0A5C5V0G8_9BACT</name>
<feature type="transmembrane region" description="Helical" evidence="1">
    <location>
        <begin position="121"/>
        <end position="140"/>
    </location>
</feature>
<gene>
    <name evidence="2" type="ORF">KOR34_46180</name>
</gene>
<dbReference type="EMBL" id="SIHJ01000004">
    <property type="protein sequence ID" value="TWT31242.1"/>
    <property type="molecule type" value="Genomic_DNA"/>
</dbReference>
<dbReference type="Proteomes" id="UP000316714">
    <property type="component" value="Unassembled WGS sequence"/>
</dbReference>
<reference evidence="2 3" key="1">
    <citation type="submission" date="2019-02" db="EMBL/GenBank/DDBJ databases">
        <title>Deep-cultivation of Planctomycetes and their phenomic and genomic characterization uncovers novel biology.</title>
        <authorList>
            <person name="Wiegand S."/>
            <person name="Jogler M."/>
            <person name="Boedeker C."/>
            <person name="Pinto D."/>
            <person name="Vollmers J."/>
            <person name="Rivas-Marin E."/>
            <person name="Kohn T."/>
            <person name="Peeters S.H."/>
            <person name="Heuer A."/>
            <person name="Rast P."/>
            <person name="Oberbeckmann S."/>
            <person name="Bunk B."/>
            <person name="Jeske O."/>
            <person name="Meyerdierks A."/>
            <person name="Storesund J.E."/>
            <person name="Kallscheuer N."/>
            <person name="Luecker S."/>
            <person name="Lage O.M."/>
            <person name="Pohl T."/>
            <person name="Merkel B.J."/>
            <person name="Hornburger P."/>
            <person name="Mueller R.-W."/>
            <person name="Bruemmer F."/>
            <person name="Labrenz M."/>
            <person name="Spormann A.M."/>
            <person name="Op Den Camp H."/>
            <person name="Overmann J."/>
            <person name="Amann R."/>
            <person name="Jetten M.S.M."/>
            <person name="Mascher T."/>
            <person name="Medema M.H."/>
            <person name="Devos D.P."/>
            <person name="Kaster A.-K."/>
            <person name="Ovreas L."/>
            <person name="Rohde M."/>
            <person name="Galperin M.Y."/>
            <person name="Jogler C."/>
        </authorList>
    </citation>
    <scope>NUCLEOTIDE SEQUENCE [LARGE SCALE GENOMIC DNA]</scope>
    <source>
        <strain evidence="2 3">KOR34</strain>
    </source>
</reference>
<dbReference type="AlphaFoldDB" id="A0A5C5V0G8"/>
<keyword evidence="3" id="KW-1185">Reference proteome</keyword>
<sequence length="253" mass="27960">MPDLSKSNPAEEPTLLSSKLAGWPFWRQLARQYHACYFTSLGTTLSNASLPLLIAVVGAWLSVGLIFFEEQFPAWASNYASGFWRRFAPFGWGSLGYLLYIPLAAPLAPPRQTCGRYTLRTLLATTTVLCVVVGGSAFAYRQSQWVEGRRAMVQSMLQPYGKVFAVEYWPLVGDMKELRISNLDDAGASYLAECAEAQKLLVLDLDSPNISDQGLDQLAGLPHIQELIVIGADLSQESLSRFKSAHPDCRIVH</sequence>
<keyword evidence="1" id="KW-1133">Transmembrane helix</keyword>
<evidence type="ECO:0008006" key="4">
    <source>
        <dbReference type="Google" id="ProtNLM"/>
    </source>
</evidence>
<evidence type="ECO:0000256" key="1">
    <source>
        <dbReference type="SAM" id="Phobius"/>
    </source>
</evidence>